<accession>A0A6J7CWH8</accession>
<evidence type="ECO:0000313" key="3">
    <source>
        <dbReference type="EMBL" id="CAB4863132.1"/>
    </source>
</evidence>
<dbReference type="PANTHER" id="PTHR43639">
    <property type="entry name" value="OXIDOREDUCTASE, SHORT-CHAIN DEHYDROGENASE/REDUCTASE FAMILY (AFU_ORTHOLOGUE AFUA_5G02870)"/>
    <property type="match status" value="1"/>
</dbReference>
<gene>
    <name evidence="3" type="ORF">UFOPK3376_00382</name>
</gene>
<dbReference type="AlphaFoldDB" id="A0A6J7CWH8"/>
<dbReference type="PRINTS" id="PR00081">
    <property type="entry name" value="GDHRDH"/>
</dbReference>
<organism evidence="3">
    <name type="scientific">freshwater metagenome</name>
    <dbReference type="NCBI Taxonomy" id="449393"/>
    <lineage>
        <taxon>unclassified sequences</taxon>
        <taxon>metagenomes</taxon>
        <taxon>ecological metagenomes</taxon>
    </lineage>
</organism>
<dbReference type="InterPro" id="IPR002347">
    <property type="entry name" value="SDR_fam"/>
</dbReference>
<keyword evidence="2" id="KW-0560">Oxidoreductase</keyword>
<dbReference type="PANTHER" id="PTHR43639:SF1">
    <property type="entry name" value="SHORT-CHAIN DEHYDROGENASE_REDUCTASE FAMILY PROTEIN"/>
    <property type="match status" value="1"/>
</dbReference>
<dbReference type="Pfam" id="PF13561">
    <property type="entry name" value="adh_short_C2"/>
    <property type="match status" value="1"/>
</dbReference>
<dbReference type="InterPro" id="IPR036291">
    <property type="entry name" value="NAD(P)-bd_dom_sf"/>
</dbReference>
<name>A0A6J7CWH8_9ZZZZ</name>
<sequence>MTTVPVYAETPGRLHGRTAIITGAGQGVGEGIARRLAAEGANVVIAARRAETGEPVAESIQAIGGSAVCIETDITSRASVFTCVTRAVHMFGGLHIMVHNAFRGGMPHRLEEADLDRHWRHMSQTGVWAVLYTGQAAWPHLQKAGRHGRFIIVTSPSGVEGSANIPLYSPVKAAERAIAKSLAREWGPSGVTVNCVAPVAASPALLGAFERSPALQTALEARTPLGRVGDPEADIGSVALFLASDDSAYVTGQTIVCDGGSFLGL</sequence>
<proteinExistence type="inferred from homology"/>
<dbReference type="EMBL" id="CAFBLP010000006">
    <property type="protein sequence ID" value="CAB4863132.1"/>
    <property type="molecule type" value="Genomic_DNA"/>
</dbReference>
<evidence type="ECO:0000256" key="2">
    <source>
        <dbReference type="ARBA" id="ARBA00023002"/>
    </source>
</evidence>
<reference evidence="3" key="1">
    <citation type="submission" date="2020-05" db="EMBL/GenBank/DDBJ databases">
        <authorList>
            <person name="Chiriac C."/>
            <person name="Salcher M."/>
            <person name="Ghai R."/>
            <person name="Kavagutti S V."/>
        </authorList>
    </citation>
    <scope>NUCLEOTIDE SEQUENCE</scope>
</reference>
<dbReference type="Gene3D" id="3.40.50.720">
    <property type="entry name" value="NAD(P)-binding Rossmann-like Domain"/>
    <property type="match status" value="1"/>
</dbReference>
<dbReference type="FunFam" id="3.40.50.720:FF:000084">
    <property type="entry name" value="Short-chain dehydrogenase reductase"/>
    <property type="match status" value="1"/>
</dbReference>
<dbReference type="SUPFAM" id="SSF51735">
    <property type="entry name" value="NAD(P)-binding Rossmann-fold domains"/>
    <property type="match status" value="1"/>
</dbReference>
<dbReference type="GO" id="GO:0016491">
    <property type="term" value="F:oxidoreductase activity"/>
    <property type="evidence" value="ECO:0007669"/>
    <property type="project" value="UniProtKB-KW"/>
</dbReference>
<evidence type="ECO:0000256" key="1">
    <source>
        <dbReference type="ARBA" id="ARBA00006484"/>
    </source>
</evidence>
<comment type="similarity">
    <text evidence="1">Belongs to the short-chain dehydrogenases/reductases (SDR) family.</text>
</comment>
<dbReference type="CDD" id="cd05233">
    <property type="entry name" value="SDR_c"/>
    <property type="match status" value="1"/>
</dbReference>
<protein>
    <submittedName>
        <fullName evidence="3">Unannotated protein</fullName>
    </submittedName>
</protein>